<evidence type="ECO:0000313" key="1">
    <source>
        <dbReference type="EMBL" id="CDP94230.1"/>
    </source>
</evidence>
<organism evidence="1">
    <name type="scientific">Brugia malayi</name>
    <name type="common">Filarial nematode worm</name>
    <dbReference type="NCBI Taxonomy" id="6279"/>
    <lineage>
        <taxon>Eukaryota</taxon>
        <taxon>Metazoa</taxon>
        <taxon>Ecdysozoa</taxon>
        <taxon>Nematoda</taxon>
        <taxon>Chromadorea</taxon>
        <taxon>Rhabditida</taxon>
        <taxon>Spirurina</taxon>
        <taxon>Spiruromorpha</taxon>
        <taxon>Filarioidea</taxon>
        <taxon>Onchocercidae</taxon>
        <taxon>Brugia</taxon>
    </lineage>
</organism>
<evidence type="ECO:0000313" key="2">
    <source>
        <dbReference type="WormBase" id="Bm9527"/>
    </source>
</evidence>
<name>A0A0J9XRG7_BRUMA</name>
<dbReference type="GeneID" id="6101394"/>
<dbReference type="CTD" id="6101394"/>
<protein>
    <submittedName>
        <fullName evidence="1">Bm9527</fullName>
    </submittedName>
</protein>
<proteinExistence type="predicted"/>
<dbReference type="WormBase" id="Bm9527">
    <property type="protein sequence ID" value="BM43972"/>
    <property type="gene ID" value="WBGene00229788"/>
</dbReference>
<sequence length="138" mass="15410">MLLNLLFRERMSERMTTAVELHTAAVLNVIAKLFSTTIREELKDRPEVPPVHPNMCPRIVHEALRITALHATVSDFSPLPVATPGGISMSHHSILTATDRTVPIANQVFAVPQFRDTDYIKMLSLPPLSVPVFSESYH</sequence>
<reference evidence="1" key="1">
    <citation type="journal article" date="2007" name="Science">
        <title>Draft genome of the filarial nematode parasite Brugia malayi.</title>
        <authorList>
            <person name="Ghedin E."/>
            <person name="Wang S."/>
            <person name="Spiro D."/>
            <person name="Caler E."/>
            <person name="Zhao Q."/>
            <person name="Crabtree J."/>
            <person name="Allen J.E."/>
            <person name="Delcher A.L."/>
            <person name="Guiliano D.B."/>
            <person name="Miranda-Saavedra D."/>
            <person name="Angiuoli S.V."/>
            <person name="Creasy T."/>
            <person name="Amedeo P."/>
            <person name="Haas B."/>
            <person name="El-Sayed N.M."/>
            <person name="Wortman J.R."/>
            <person name="Feldblyum T."/>
            <person name="Tallon L."/>
            <person name="Schatz M."/>
            <person name="Shumway M."/>
            <person name="Koo H."/>
            <person name="Salzberg S.L."/>
            <person name="Schobel S."/>
            <person name="Pertea M."/>
            <person name="Pop M."/>
            <person name="White O."/>
            <person name="Barton G.J."/>
            <person name="Carlow C.K."/>
            <person name="Crawford M.J."/>
            <person name="Daub J."/>
            <person name="Dimmic M.W."/>
            <person name="Estes C.F."/>
            <person name="Foster J.M."/>
            <person name="Ganatra M."/>
            <person name="Gregory W.F."/>
            <person name="Johnson N.M."/>
            <person name="Jin J."/>
            <person name="Komuniecki R."/>
            <person name="Korf I."/>
            <person name="Kumar S."/>
            <person name="Laney S."/>
            <person name="Li B.W."/>
            <person name="Li W."/>
            <person name="Lindblom T.H."/>
            <person name="Lustigman S."/>
            <person name="Ma D."/>
            <person name="Maina C.V."/>
            <person name="Martin D.M."/>
            <person name="McCarter J.P."/>
            <person name="McReynolds L."/>
            <person name="Mitreva M."/>
            <person name="Nutman T.B."/>
            <person name="Parkinson J."/>
            <person name="Peregrin-Alvarez J.M."/>
            <person name="Poole C."/>
            <person name="Ren Q."/>
            <person name="Saunders L."/>
            <person name="Sluder A.E."/>
            <person name="Smith K."/>
            <person name="Stanke M."/>
            <person name="Unnasch T.R."/>
            <person name="Ware J."/>
            <person name="Wei A.D."/>
            <person name="Weil G."/>
            <person name="Williams D.J."/>
            <person name="Zhang Y."/>
            <person name="Williams S.A."/>
            <person name="Fraser-Liggett C."/>
            <person name="Slatko B."/>
            <person name="Blaxter M.L."/>
            <person name="Scott A.L."/>
        </authorList>
    </citation>
    <scope>NUCLEOTIDE SEQUENCE</scope>
    <source>
        <strain evidence="1">FR3</strain>
    </source>
</reference>
<dbReference type="KEGG" id="bmy:BM_BM9527"/>
<gene>
    <name evidence="1 2" type="ORF">Bm9527</name>
    <name evidence="1" type="ORF">BM_Bm9527</name>
</gene>
<reference evidence="1" key="2">
    <citation type="submission" date="2012-12" db="EMBL/GenBank/DDBJ databases">
        <authorList>
            <person name="Gao Y.W."/>
            <person name="Fan S.T."/>
            <person name="Sun H.T."/>
            <person name="Wang Z."/>
            <person name="Gao X.L."/>
            <person name="Li Y.G."/>
            <person name="Wang T.C."/>
            <person name="Zhang K."/>
            <person name="Xu W.W."/>
            <person name="Yu Z.J."/>
            <person name="Xia X.Z."/>
        </authorList>
    </citation>
    <scope>NUCLEOTIDE SEQUENCE</scope>
    <source>
        <strain evidence="1">FR3</strain>
    </source>
</reference>
<dbReference type="EMBL" id="LN856924">
    <property type="protein sequence ID" value="CDP94230.1"/>
    <property type="molecule type" value="Genomic_DNA"/>
</dbReference>
<accession>A0A0J9XRG7</accession>
<dbReference type="RefSeq" id="XP_001897950.2">
    <property type="nucleotide sequence ID" value="XM_001897915.2"/>
</dbReference>
<dbReference type="AlphaFoldDB" id="A0A0J9XRG7"/>